<feature type="transmembrane region" description="Helical" evidence="1">
    <location>
        <begin position="451"/>
        <end position="475"/>
    </location>
</feature>
<dbReference type="KEGG" id="niy:FQ775_00255"/>
<name>A0A5B8KTM4_9HYPH</name>
<feature type="transmembrane region" description="Helical" evidence="1">
    <location>
        <begin position="962"/>
        <end position="981"/>
    </location>
</feature>
<dbReference type="InterPro" id="IPR001036">
    <property type="entry name" value="Acrflvin-R"/>
</dbReference>
<accession>A0A5B8KTM4</accession>
<reference evidence="2" key="1">
    <citation type="submission" date="2020-04" db="EMBL/GenBank/DDBJ databases">
        <title>Nitratireductor sp. nov. isolated from mangrove soil.</title>
        <authorList>
            <person name="Ye Y."/>
        </authorList>
    </citation>
    <scope>NUCLEOTIDE SEQUENCE</scope>
    <source>
        <strain evidence="2">SY7</strain>
    </source>
</reference>
<keyword evidence="1" id="KW-0812">Transmembrane</keyword>
<feature type="transmembrane region" description="Helical" evidence="1">
    <location>
        <begin position="353"/>
        <end position="377"/>
    </location>
</feature>
<evidence type="ECO:0000313" key="2">
    <source>
        <dbReference type="EMBL" id="QDY98930.1"/>
    </source>
</evidence>
<feature type="transmembrane region" description="Helical" evidence="1">
    <location>
        <begin position="890"/>
        <end position="910"/>
    </location>
</feature>
<feature type="transmembrane region" description="Helical" evidence="1">
    <location>
        <begin position="922"/>
        <end position="942"/>
    </location>
</feature>
<feature type="transmembrane region" description="Helical" evidence="1">
    <location>
        <begin position="424"/>
        <end position="445"/>
    </location>
</feature>
<dbReference type="AlphaFoldDB" id="A0A5B8KTM4"/>
<dbReference type="PANTHER" id="PTHR32063">
    <property type="match status" value="1"/>
</dbReference>
<feature type="transmembrane region" description="Helical" evidence="1">
    <location>
        <begin position="864"/>
        <end position="883"/>
    </location>
</feature>
<dbReference type="SUPFAM" id="SSF82866">
    <property type="entry name" value="Multidrug efflux transporter AcrB transmembrane domain"/>
    <property type="match status" value="2"/>
</dbReference>
<dbReference type="SUPFAM" id="SSF82714">
    <property type="entry name" value="Multidrug efflux transporter AcrB TolC docking domain, DN and DC subdomains"/>
    <property type="match status" value="2"/>
</dbReference>
<evidence type="ECO:0000313" key="3">
    <source>
        <dbReference type="Proteomes" id="UP000321389"/>
    </source>
</evidence>
<feature type="transmembrane region" description="Helical" evidence="1">
    <location>
        <begin position="521"/>
        <end position="543"/>
    </location>
</feature>
<dbReference type="Pfam" id="PF00873">
    <property type="entry name" value="ACR_tran"/>
    <property type="match status" value="1"/>
</dbReference>
<keyword evidence="3" id="KW-1185">Reference proteome</keyword>
<dbReference type="Gene3D" id="3.30.70.1430">
    <property type="entry name" value="Multidrug efflux transporter AcrB pore domain"/>
    <property type="match status" value="2"/>
</dbReference>
<dbReference type="InterPro" id="IPR027463">
    <property type="entry name" value="AcrB_DN_DC_subdom"/>
</dbReference>
<protein>
    <submittedName>
        <fullName evidence="2">Efflux RND transporter permease subunit</fullName>
    </submittedName>
</protein>
<dbReference type="OrthoDB" id="9806532at2"/>
<keyword evidence="1" id="KW-0472">Membrane</keyword>
<dbReference type="GO" id="GO:0042910">
    <property type="term" value="F:xenobiotic transmembrane transporter activity"/>
    <property type="evidence" value="ECO:0007669"/>
    <property type="project" value="TreeGrafter"/>
</dbReference>
<dbReference type="PANTHER" id="PTHR32063:SF33">
    <property type="entry name" value="RND SUPERFAMILY EFFLUX PUMP PERMEASE COMPONENT"/>
    <property type="match status" value="1"/>
</dbReference>
<dbReference type="SUPFAM" id="SSF82693">
    <property type="entry name" value="Multidrug efflux transporter AcrB pore domain, PN1, PN2, PC1 and PC2 subdomains"/>
    <property type="match status" value="2"/>
</dbReference>
<keyword evidence="1" id="KW-1133">Transmembrane helix</keyword>
<dbReference type="PRINTS" id="PR00702">
    <property type="entry name" value="ACRIFLAVINRP"/>
</dbReference>
<dbReference type="GO" id="GO:0005886">
    <property type="term" value="C:plasma membrane"/>
    <property type="evidence" value="ECO:0007669"/>
    <property type="project" value="TreeGrafter"/>
</dbReference>
<feature type="transmembrane region" description="Helical" evidence="1">
    <location>
        <begin position="12"/>
        <end position="30"/>
    </location>
</feature>
<dbReference type="RefSeq" id="WP_146297446.1">
    <property type="nucleotide sequence ID" value="NZ_CP042301.2"/>
</dbReference>
<dbReference type="Gene3D" id="3.30.70.1320">
    <property type="entry name" value="Multidrug efflux transporter AcrB pore domain like"/>
    <property type="match status" value="1"/>
</dbReference>
<proteinExistence type="predicted"/>
<gene>
    <name evidence="2" type="ORF">FQ775_00255</name>
</gene>
<feature type="transmembrane region" description="Helical" evidence="1">
    <location>
        <begin position="325"/>
        <end position="346"/>
    </location>
</feature>
<dbReference type="Gene3D" id="3.30.2090.10">
    <property type="entry name" value="Multidrug efflux transporter AcrB TolC docking domain, DN and DC subdomains"/>
    <property type="match status" value="2"/>
</dbReference>
<feature type="transmembrane region" description="Helical" evidence="1">
    <location>
        <begin position="383"/>
        <end position="404"/>
    </location>
</feature>
<sequence length="1051" mass="113190">MIAYFARHATAANLLMLALLVVGIFSYPTLQRETFPRIAPDKVRVTVAWPGSRPEEVEAALCQRVEDALDAVNNVAEVVCEALEGVATATVEKTAAVDLDRFTADITSAVDGIADFPENVERPVVAQLGRTDFVASIAITGPRDRVHLKAYAEDIRDRMLLWGGIPKVEVLGFSAHEIRIGLNRERLRNFNVSVADVARAVQQESIDLPSGSLKTSEREFLVRYSGERRKPDEFRDVVVVSSSSGGQVRLGSLAEIDERFTLDEARVEFNGMPAAILAVTKTAEQDILEVFDRLRAFLDVASATAPPAVSMVITNDVSSVVNDRLVLLIRNAAQGLALVFLVLWLFFGFRYSLWVAASLPVSFAGGFFLMVLAGYSINMLTMVGLLIVIGILMDDAIVIAENIASHRARGKPAVQATIDGATQVLPSVFASFATTACIFGSLGFLQGEIGQVLRVVPVVMLFVLSISLIEAFLILPHHLKQTLTAGNEAGGRVQASFNRGLDLMRERVVVPLARAAVGWRYLTMGLAIAVLMLTYGALASGLVKFSPFPDIDGNVIEARIMMPPGTPLARTENAVRHVSEALERVSGRLSPQEPDGAKLVRNITHRYNYNQDAGESGSHVATVIADLLDSETRNARIADMLSLWQRETGDIPDAVTLNFTEGTFGPGGRAIDIRLTGGDLDQLSGAAAELSQWLSRYRGVYNVMTDLRPGKPELRVTLREGAAPLGISGRAIADQIRSAFYGYKVDEIQTRGEGYEINVVLDPASRDSLADIDQFTLTASDGSQIPLSAVARIDTARGYSRIRRVDGQRTVSVQGELDSRQGNSTEILAETRQLFLPELKKRYPGVAVVFEGANADASETQGSMLQGFALGIIGIYLLLSFQFRSYLEPLVVMIIIPFALIGAIGGHMLLGLDFTMPSTLGFLALAGIVVNNSILLVSFIKYHHGEARTVADAAPLATGARFRAIMLTSLTTIVGLLPLLTEQSLQAQVLIPLVTSLAFGLMATTVLVLFIVPAAYTILADFGGANLETDGAIDKAIAGSDPASAADAPAR</sequence>
<dbReference type="Gene3D" id="3.30.70.1440">
    <property type="entry name" value="Multidrug efflux transporter AcrB pore domain"/>
    <property type="match status" value="1"/>
</dbReference>
<dbReference type="Gene3D" id="1.20.1640.10">
    <property type="entry name" value="Multidrug efflux transporter AcrB transmembrane domain"/>
    <property type="match status" value="2"/>
</dbReference>
<evidence type="ECO:0000256" key="1">
    <source>
        <dbReference type="SAM" id="Phobius"/>
    </source>
</evidence>
<dbReference type="EMBL" id="CP042301">
    <property type="protein sequence ID" value="QDY98930.1"/>
    <property type="molecule type" value="Genomic_DNA"/>
</dbReference>
<dbReference type="Proteomes" id="UP000321389">
    <property type="component" value="Chromosome"/>
</dbReference>
<organism evidence="2 3">
    <name type="scientific">Nitratireductor mangrovi</name>
    <dbReference type="NCBI Taxonomy" id="2599600"/>
    <lineage>
        <taxon>Bacteria</taxon>
        <taxon>Pseudomonadati</taxon>
        <taxon>Pseudomonadota</taxon>
        <taxon>Alphaproteobacteria</taxon>
        <taxon>Hyphomicrobiales</taxon>
        <taxon>Phyllobacteriaceae</taxon>
        <taxon>Nitratireductor</taxon>
    </lineage>
</organism>
<feature type="transmembrane region" description="Helical" evidence="1">
    <location>
        <begin position="987"/>
        <end position="1012"/>
    </location>
</feature>